<accession>A0A9Q3HRC9</accession>
<reference evidence="2" key="1">
    <citation type="submission" date="2021-03" db="EMBL/GenBank/DDBJ databases">
        <title>Draft genome sequence of rust myrtle Austropuccinia psidii MF-1, a brazilian biotype.</title>
        <authorList>
            <person name="Quecine M.C."/>
            <person name="Pachon D.M.R."/>
            <person name="Bonatelli M.L."/>
            <person name="Correr F.H."/>
            <person name="Franceschini L.M."/>
            <person name="Leite T.F."/>
            <person name="Margarido G.R.A."/>
            <person name="Almeida C.A."/>
            <person name="Ferrarezi J.A."/>
            <person name="Labate C.A."/>
        </authorList>
    </citation>
    <scope>NUCLEOTIDE SEQUENCE</scope>
    <source>
        <strain evidence="2">MF-1</strain>
    </source>
</reference>
<evidence type="ECO:0000313" key="2">
    <source>
        <dbReference type="EMBL" id="MBW0512409.1"/>
    </source>
</evidence>
<name>A0A9Q3HRC9_9BASI</name>
<protein>
    <submittedName>
        <fullName evidence="2">Uncharacterized protein</fullName>
    </submittedName>
</protein>
<sequence length="247" mass="27543">MLHQYTLASTLIHYTLDSSIPLSSIIHHWKIIQPSSILILARYTFHKAINTASRIQYRSSASQKEEIPFFVLSSSIFGIFQARAQAVPIPTSRASFDGTPAVPQLREHLDRGLNLKGAAPFRKEGRGPRRSSSFSGLFGGFSGLSKTTFKGSGEDCEEEEENSVEEEESDGTEGVPEPYLSNLTNQDPEYLFNNWALFESRIFTLFGDPNEVRKAEAELYSLIMKEGGNVLLYIADFKSLVSSGYWG</sequence>
<gene>
    <name evidence="2" type="ORF">O181_052124</name>
</gene>
<feature type="region of interest" description="Disordered" evidence="1">
    <location>
        <begin position="117"/>
        <end position="180"/>
    </location>
</feature>
<dbReference type="AlphaFoldDB" id="A0A9Q3HRC9"/>
<dbReference type="Proteomes" id="UP000765509">
    <property type="component" value="Unassembled WGS sequence"/>
</dbReference>
<comment type="caution">
    <text evidence="2">The sequence shown here is derived from an EMBL/GenBank/DDBJ whole genome shotgun (WGS) entry which is preliminary data.</text>
</comment>
<evidence type="ECO:0000256" key="1">
    <source>
        <dbReference type="SAM" id="MobiDB-lite"/>
    </source>
</evidence>
<feature type="compositionally biased region" description="Acidic residues" evidence="1">
    <location>
        <begin position="154"/>
        <end position="171"/>
    </location>
</feature>
<keyword evidence="3" id="KW-1185">Reference proteome</keyword>
<proteinExistence type="predicted"/>
<evidence type="ECO:0000313" key="3">
    <source>
        <dbReference type="Proteomes" id="UP000765509"/>
    </source>
</evidence>
<organism evidence="2 3">
    <name type="scientific">Austropuccinia psidii MF-1</name>
    <dbReference type="NCBI Taxonomy" id="1389203"/>
    <lineage>
        <taxon>Eukaryota</taxon>
        <taxon>Fungi</taxon>
        <taxon>Dikarya</taxon>
        <taxon>Basidiomycota</taxon>
        <taxon>Pucciniomycotina</taxon>
        <taxon>Pucciniomycetes</taxon>
        <taxon>Pucciniales</taxon>
        <taxon>Sphaerophragmiaceae</taxon>
        <taxon>Austropuccinia</taxon>
    </lineage>
</organism>
<dbReference type="EMBL" id="AVOT02022785">
    <property type="protein sequence ID" value="MBW0512409.1"/>
    <property type="molecule type" value="Genomic_DNA"/>
</dbReference>